<proteinExistence type="predicted"/>
<gene>
    <name evidence="5" type="primary">LOC109711901</name>
    <name evidence="2" type="ORF">ACMD2_00998</name>
</gene>
<accession>A0A199UX44</accession>
<evidence type="ECO:0000313" key="5">
    <source>
        <dbReference type="RefSeq" id="XP_020090844.1"/>
    </source>
</evidence>
<reference evidence="2 3" key="1">
    <citation type="journal article" date="2016" name="DNA Res.">
        <title>The draft genome of MD-2 pineapple using hybrid error correction of long reads.</title>
        <authorList>
            <person name="Redwan R.M."/>
            <person name="Saidin A."/>
            <person name="Kumar S.V."/>
        </authorList>
    </citation>
    <scope>NUCLEOTIDE SEQUENCE [LARGE SCALE GENOMIC DNA]</scope>
    <source>
        <strain evidence="3">cv. MD2</strain>
        <tissue evidence="2">Leaf</tissue>
    </source>
</reference>
<dbReference type="PANTHER" id="PTHR31972:SF3">
    <property type="entry name" value="OS09G0416600 PROTEIN"/>
    <property type="match status" value="1"/>
</dbReference>
<feature type="compositionally biased region" description="Low complexity" evidence="1">
    <location>
        <begin position="327"/>
        <end position="338"/>
    </location>
</feature>
<dbReference type="Proteomes" id="UP000515123">
    <property type="component" value="Linkage group 6"/>
</dbReference>
<name>A0A199UX44_ANACO</name>
<reference evidence="5" key="2">
    <citation type="submission" date="2025-04" db="UniProtKB">
        <authorList>
            <consortium name="RefSeq"/>
        </authorList>
    </citation>
    <scope>IDENTIFICATION</scope>
    <source>
        <tissue evidence="5">Leaf</tissue>
    </source>
</reference>
<organism evidence="2 3">
    <name type="scientific">Ananas comosus</name>
    <name type="common">Pineapple</name>
    <name type="synonym">Ananas ananas</name>
    <dbReference type="NCBI Taxonomy" id="4615"/>
    <lineage>
        <taxon>Eukaryota</taxon>
        <taxon>Viridiplantae</taxon>
        <taxon>Streptophyta</taxon>
        <taxon>Embryophyta</taxon>
        <taxon>Tracheophyta</taxon>
        <taxon>Spermatophyta</taxon>
        <taxon>Magnoliopsida</taxon>
        <taxon>Liliopsida</taxon>
        <taxon>Poales</taxon>
        <taxon>Bromeliaceae</taxon>
        <taxon>Bromelioideae</taxon>
        <taxon>Ananas</taxon>
    </lineage>
</organism>
<dbReference type="InterPro" id="IPR008586">
    <property type="entry name" value="DUF868_pln"/>
</dbReference>
<dbReference type="PANTHER" id="PTHR31972">
    <property type="entry name" value="EXPRESSED PROTEIN"/>
    <property type="match status" value="1"/>
</dbReference>
<dbReference type="AlphaFoldDB" id="A0A199UX44"/>
<sequence>MPYSSPACFRGGAAAALATSVYETGAGLVALSWSRSRLGLSLRVDLLLSPSDDEDDEGEEETLRFRIRPWSLWKRRGSKRFPLKRRRRFVDLAWDLTRARFSGAAAPEPAAGYFVSVAVDGEVVLVAGDLRGEAAAIAAPSAGDRDHHILISRREHVVIGGPGASRTYRTTARLGGREREIAIELGERGAEKAKERERERGRGRRGLGEVGMLIMVDGNCVLNVPRLRWAFRGSETVSSAAAEGGGRIRVSWDLHNWLFRLPDDSAPPPTAFGDAGDAVFVFRFEQDGDGDTNENCGTGEGHFQKKGGDFAERGYFGKRNRKNWSESGGCNNSSNSSSRGRRKKSLLKASSSSSLSSTASTASTSTVAGWASPEEAEMQRGDAFSLLVYAWRR</sequence>
<evidence type="ECO:0000313" key="3">
    <source>
        <dbReference type="Proteomes" id="UP000092600"/>
    </source>
</evidence>
<protein>
    <submittedName>
        <fullName evidence="5">Uncharacterized protein LOC109711901</fullName>
    </submittedName>
</protein>
<dbReference type="STRING" id="4615.A0A199UX44"/>
<dbReference type="Pfam" id="PF05910">
    <property type="entry name" value="DUF868"/>
    <property type="match status" value="1"/>
</dbReference>
<keyword evidence="4" id="KW-1185">Reference proteome</keyword>
<evidence type="ECO:0000313" key="4">
    <source>
        <dbReference type="Proteomes" id="UP000515123"/>
    </source>
</evidence>
<dbReference type="GeneID" id="109711901"/>
<feature type="region of interest" description="Disordered" evidence="1">
    <location>
        <begin position="325"/>
        <end position="376"/>
    </location>
</feature>
<evidence type="ECO:0000256" key="1">
    <source>
        <dbReference type="SAM" id="MobiDB-lite"/>
    </source>
</evidence>
<evidence type="ECO:0000313" key="2">
    <source>
        <dbReference type="EMBL" id="OAY69373.1"/>
    </source>
</evidence>
<dbReference type="Proteomes" id="UP000092600">
    <property type="component" value="Unassembled WGS sequence"/>
</dbReference>
<dbReference type="OrthoDB" id="1894291at2759"/>
<feature type="compositionally biased region" description="Low complexity" evidence="1">
    <location>
        <begin position="347"/>
        <end position="365"/>
    </location>
</feature>
<dbReference type="RefSeq" id="XP_020090844.1">
    <property type="nucleotide sequence ID" value="XM_020235255.1"/>
</dbReference>
<dbReference type="Gramene" id="Aco011553.1.mrna1">
    <property type="protein sequence ID" value="Aco011553.1.mrna1.cds1"/>
    <property type="gene ID" value="Aco011553.1.path1"/>
</dbReference>
<dbReference type="EMBL" id="LSRQ01004444">
    <property type="protein sequence ID" value="OAY69373.1"/>
    <property type="molecule type" value="Genomic_DNA"/>
</dbReference>